<dbReference type="CDD" id="cd06587">
    <property type="entry name" value="VOC"/>
    <property type="match status" value="1"/>
</dbReference>
<dbReference type="SUPFAM" id="SSF54593">
    <property type="entry name" value="Glyoxalase/Bleomycin resistance protein/Dihydroxybiphenyl dioxygenase"/>
    <property type="match status" value="1"/>
</dbReference>
<dbReference type="EMBL" id="CP036268">
    <property type="protein sequence ID" value="QDT38627.1"/>
    <property type="molecule type" value="Genomic_DNA"/>
</dbReference>
<accession>A0A517R446</accession>
<evidence type="ECO:0000313" key="2">
    <source>
        <dbReference type="EMBL" id="QDT38627.1"/>
    </source>
</evidence>
<feature type="domain" description="VOC" evidence="1">
    <location>
        <begin position="24"/>
        <end position="145"/>
    </location>
</feature>
<sequence>MIRVGKLESKKDSSFFLTLNEFMKLEHVALQVPDALAMGRWYAEHLGLTFKVNSTEKPFGQFLLDESGTVLLELYSFEDVPTPDYSSADPRVVHLAWLSDDLAADVDRLVAAGATVHAAPATIANGDEIAMLRDPWGICLQLVKRAQPFF</sequence>
<dbReference type="AlphaFoldDB" id="A0A517R446"/>
<dbReference type="Pfam" id="PF00903">
    <property type="entry name" value="Glyoxalase"/>
    <property type="match status" value="1"/>
</dbReference>
<dbReference type="Proteomes" id="UP000317318">
    <property type="component" value="Chromosome"/>
</dbReference>
<name>A0A517R446_9PLAN</name>
<gene>
    <name evidence="2" type="ORF">Pan189_30220</name>
</gene>
<organism evidence="2 3">
    <name type="scientific">Stratiformator vulcanicus</name>
    <dbReference type="NCBI Taxonomy" id="2527980"/>
    <lineage>
        <taxon>Bacteria</taxon>
        <taxon>Pseudomonadati</taxon>
        <taxon>Planctomycetota</taxon>
        <taxon>Planctomycetia</taxon>
        <taxon>Planctomycetales</taxon>
        <taxon>Planctomycetaceae</taxon>
        <taxon>Stratiformator</taxon>
    </lineage>
</organism>
<protein>
    <submittedName>
        <fullName evidence="2">Glyoxalase-like domain protein</fullName>
    </submittedName>
</protein>
<reference evidence="2 3" key="1">
    <citation type="submission" date="2019-02" db="EMBL/GenBank/DDBJ databases">
        <title>Deep-cultivation of Planctomycetes and their phenomic and genomic characterization uncovers novel biology.</title>
        <authorList>
            <person name="Wiegand S."/>
            <person name="Jogler M."/>
            <person name="Boedeker C."/>
            <person name="Pinto D."/>
            <person name="Vollmers J."/>
            <person name="Rivas-Marin E."/>
            <person name="Kohn T."/>
            <person name="Peeters S.H."/>
            <person name="Heuer A."/>
            <person name="Rast P."/>
            <person name="Oberbeckmann S."/>
            <person name="Bunk B."/>
            <person name="Jeske O."/>
            <person name="Meyerdierks A."/>
            <person name="Storesund J.E."/>
            <person name="Kallscheuer N."/>
            <person name="Luecker S."/>
            <person name="Lage O.M."/>
            <person name="Pohl T."/>
            <person name="Merkel B.J."/>
            <person name="Hornburger P."/>
            <person name="Mueller R.-W."/>
            <person name="Bruemmer F."/>
            <person name="Labrenz M."/>
            <person name="Spormann A.M."/>
            <person name="Op den Camp H."/>
            <person name="Overmann J."/>
            <person name="Amann R."/>
            <person name="Jetten M.S.M."/>
            <person name="Mascher T."/>
            <person name="Medema M.H."/>
            <person name="Devos D.P."/>
            <person name="Kaster A.-K."/>
            <person name="Ovreas L."/>
            <person name="Rohde M."/>
            <person name="Galperin M.Y."/>
            <person name="Jogler C."/>
        </authorList>
    </citation>
    <scope>NUCLEOTIDE SEQUENCE [LARGE SCALE GENOMIC DNA]</scope>
    <source>
        <strain evidence="2 3">Pan189</strain>
    </source>
</reference>
<proteinExistence type="predicted"/>
<dbReference type="KEGG" id="svp:Pan189_30220"/>
<evidence type="ECO:0000259" key="1">
    <source>
        <dbReference type="PROSITE" id="PS51819"/>
    </source>
</evidence>
<dbReference type="InterPro" id="IPR037523">
    <property type="entry name" value="VOC_core"/>
</dbReference>
<evidence type="ECO:0000313" key="3">
    <source>
        <dbReference type="Proteomes" id="UP000317318"/>
    </source>
</evidence>
<dbReference type="InterPro" id="IPR029068">
    <property type="entry name" value="Glyas_Bleomycin-R_OHBP_Dase"/>
</dbReference>
<keyword evidence="3" id="KW-1185">Reference proteome</keyword>
<dbReference type="InterPro" id="IPR004360">
    <property type="entry name" value="Glyas_Fos-R_dOase_dom"/>
</dbReference>
<dbReference type="PROSITE" id="PS51819">
    <property type="entry name" value="VOC"/>
    <property type="match status" value="1"/>
</dbReference>
<dbReference type="Gene3D" id="3.10.180.10">
    <property type="entry name" value="2,3-Dihydroxybiphenyl 1,2-Dioxygenase, domain 1"/>
    <property type="match status" value="1"/>
</dbReference>